<evidence type="ECO:0000259" key="4">
    <source>
        <dbReference type="PROSITE" id="PS50987"/>
    </source>
</evidence>
<keyword evidence="2" id="KW-0238">DNA-binding</keyword>
<organism evidence="5 6">
    <name type="scientific">Microlunatus spumicola</name>
    <dbReference type="NCBI Taxonomy" id="81499"/>
    <lineage>
        <taxon>Bacteria</taxon>
        <taxon>Bacillati</taxon>
        <taxon>Actinomycetota</taxon>
        <taxon>Actinomycetes</taxon>
        <taxon>Propionibacteriales</taxon>
        <taxon>Propionibacteriaceae</taxon>
        <taxon>Microlunatus</taxon>
    </lineage>
</organism>
<dbReference type="PANTHER" id="PTHR33154">
    <property type="entry name" value="TRANSCRIPTIONAL REGULATOR, ARSR FAMILY"/>
    <property type="match status" value="1"/>
</dbReference>
<dbReference type="InterPro" id="IPR018334">
    <property type="entry name" value="ArsR_HTH"/>
</dbReference>
<gene>
    <name evidence="5" type="ORF">GCM10022197_22390</name>
</gene>
<dbReference type="InterPro" id="IPR001845">
    <property type="entry name" value="HTH_ArsR_DNA-bd_dom"/>
</dbReference>
<dbReference type="SMART" id="SM00418">
    <property type="entry name" value="HTH_ARSR"/>
    <property type="match status" value="1"/>
</dbReference>
<dbReference type="RefSeq" id="WP_344742326.1">
    <property type="nucleotide sequence ID" value="NZ_BAAAYR010000002.1"/>
</dbReference>
<keyword evidence="6" id="KW-1185">Reference proteome</keyword>
<dbReference type="InterPro" id="IPR051081">
    <property type="entry name" value="HTH_MetalResp_TranReg"/>
</dbReference>
<dbReference type="Proteomes" id="UP001500767">
    <property type="component" value="Unassembled WGS sequence"/>
</dbReference>
<dbReference type="EMBL" id="BAAAYR010000002">
    <property type="protein sequence ID" value="GAA3566040.1"/>
    <property type="molecule type" value="Genomic_DNA"/>
</dbReference>
<evidence type="ECO:0000313" key="6">
    <source>
        <dbReference type="Proteomes" id="UP001500767"/>
    </source>
</evidence>
<dbReference type="InterPro" id="IPR036388">
    <property type="entry name" value="WH-like_DNA-bd_sf"/>
</dbReference>
<dbReference type="PANTHER" id="PTHR33154:SF18">
    <property type="entry name" value="ARSENICAL RESISTANCE OPERON REPRESSOR"/>
    <property type="match status" value="1"/>
</dbReference>
<evidence type="ECO:0000256" key="2">
    <source>
        <dbReference type="ARBA" id="ARBA00023125"/>
    </source>
</evidence>
<dbReference type="PROSITE" id="PS50987">
    <property type="entry name" value="HTH_ARSR_2"/>
    <property type="match status" value="1"/>
</dbReference>
<dbReference type="InterPro" id="IPR011991">
    <property type="entry name" value="ArsR-like_HTH"/>
</dbReference>
<keyword evidence="3" id="KW-0804">Transcription</keyword>
<feature type="domain" description="HTH arsR-type" evidence="4">
    <location>
        <begin position="56"/>
        <end position="153"/>
    </location>
</feature>
<dbReference type="PROSITE" id="PS00846">
    <property type="entry name" value="HTH_ARSR_1"/>
    <property type="match status" value="1"/>
</dbReference>
<name>A0ABP6XFG0_9ACTN</name>
<dbReference type="Pfam" id="PF01022">
    <property type="entry name" value="HTH_5"/>
    <property type="match status" value="1"/>
</dbReference>
<protein>
    <recommendedName>
        <fullName evidence="4">HTH arsR-type domain-containing protein</fullName>
    </recommendedName>
</protein>
<accession>A0ABP6XFG0</accession>
<proteinExistence type="predicted"/>
<dbReference type="CDD" id="cd00090">
    <property type="entry name" value="HTH_ARSR"/>
    <property type="match status" value="1"/>
</dbReference>
<dbReference type="InterPro" id="IPR036390">
    <property type="entry name" value="WH_DNA-bd_sf"/>
</dbReference>
<dbReference type="Gene3D" id="1.10.10.10">
    <property type="entry name" value="Winged helix-like DNA-binding domain superfamily/Winged helix DNA-binding domain"/>
    <property type="match status" value="1"/>
</dbReference>
<reference evidence="6" key="1">
    <citation type="journal article" date="2019" name="Int. J. Syst. Evol. Microbiol.">
        <title>The Global Catalogue of Microorganisms (GCM) 10K type strain sequencing project: providing services to taxonomists for standard genome sequencing and annotation.</title>
        <authorList>
            <consortium name="The Broad Institute Genomics Platform"/>
            <consortium name="The Broad Institute Genome Sequencing Center for Infectious Disease"/>
            <person name="Wu L."/>
            <person name="Ma J."/>
        </authorList>
    </citation>
    <scope>NUCLEOTIDE SEQUENCE [LARGE SCALE GENOMIC DNA]</scope>
    <source>
        <strain evidence="6">JCM 16540</strain>
    </source>
</reference>
<sequence length="158" mass="17278">MQVLGLKRSGRLSPQLRDQLQPDIDVCQHLRVSMSMSVMSPVETVACCSPLSREPLTPTQAEQVAPLLKALADPVRLRLMSIVASHEGGEACVCDLTDCFELSQPTISHHLKVLHAAGLLERSKRGVWVYYRVRSMALADLATLITPTPQTGTTRSCS</sequence>
<keyword evidence="1" id="KW-0805">Transcription regulation</keyword>
<dbReference type="NCBIfam" id="NF033788">
    <property type="entry name" value="HTH_metalloreg"/>
    <property type="match status" value="1"/>
</dbReference>
<dbReference type="PRINTS" id="PR00778">
    <property type="entry name" value="HTHARSR"/>
</dbReference>
<evidence type="ECO:0000256" key="3">
    <source>
        <dbReference type="ARBA" id="ARBA00023163"/>
    </source>
</evidence>
<comment type="caution">
    <text evidence="5">The sequence shown here is derived from an EMBL/GenBank/DDBJ whole genome shotgun (WGS) entry which is preliminary data.</text>
</comment>
<evidence type="ECO:0000313" key="5">
    <source>
        <dbReference type="EMBL" id="GAA3566040.1"/>
    </source>
</evidence>
<evidence type="ECO:0000256" key="1">
    <source>
        <dbReference type="ARBA" id="ARBA00023015"/>
    </source>
</evidence>
<dbReference type="SUPFAM" id="SSF46785">
    <property type="entry name" value="Winged helix' DNA-binding domain"/>
    <property type="match status" value="1"/>
</dbReference>